<dbReference type="AlphaFoldDB" id="A0A0A8ZP57"/>
<name>A0A0A8ZP57_ARUDO</name>
<organism evidence="1">
    <name type="scientific">Arundo donax</name>
    <name type="common">Giant reed</name>
    <name type="synonym">Donax arundinaceus</name>
    <dbReference type="NCBI Taxonomy" id="35708"/>
    <lineage>
        <taxon>Eukaryota</taxon>
        <taxon>Viridiplantae</taxon>
        <taxon>Streptophyta</taxon>
        <taxon>Embryophyta</taxon>
        <taxon>Tracheophyta</taxon>
        <taxon>Spermatophyta</taxon>
        <taxon>Magnoliopsida</taxon>
        <taxon>Liliopsida</taxon>
        <taxon>Poales</taxon>
        <taxon>Poaceae</taxon>
        <taxon>PACMAD clade</taxon>
        <taxon>Arundinoideae</taxon>
        <taxon>Arundineae</taxon>
        <taxon>Arundo</taxon>
    </lineage>
</organism>
<proteinExistence type="predicted"/>
<sequence length="18" mass="2200">MSLYLCPKSTYVKFEQVY</sequence>
<reference evidence="1" key="1">
    <citation type="submission" date="2014-09" db="EMBL/GenBank/DDBJ databases">
        <authorList>
            <person name="Magalhaes I.L.F."/>
            <person name="Oliveira U."/>
            <person name="Santos F.R."/>
            <person name="Vidigal T.H.D.A."/>
            <person name="Brescovit A.D."/>
            <person name="Santos A.J."/>
        </authorList>
    </citation>
    <scope>NUCLEOTIDE SEQUENCE</scope>
    <source>
        <tissue evidence="1">Shoot tissue taken approximately 20 cm above the soil surface</tissue>
    </source>
</reference>
<accession>A0A0A8ZP57</accession>
<reference evidence="1" key="2">
    <citation type="journal article" date="2015" name="Data Brief">
        <title>Shoot transcriptome of the giant reed, Arundo donax.</title>
        <authorList>
            <person name="Barrero R.A."/>
            <person name="Guerrero F.D."/>
            <person name="Moolhuijzen P."/>
            <person name="Goolsby J.A."/>
            <person name="Tidwell J."/>
            <person name="Bellgard S.E."/>
            <person name="Bellgard M.I."/>
        </authorList>
    </citation>
    <scope>NUCLEOTIDE SEQUENCE</scope>
    <source>
        <tissue evidence="1">Shoot tissue taken approximately 20 cm above the soil surface</tissue>
    </source>
</reference>
<protein>
    <submittedName>
        <fullName evidence="1">Uncharacterized protein</fullName>
    </submittedName>
</protein>
<dbReference type="EMBL" id="GBRH01256701">
    <property type="protein sequence ID" value="JAD41194.1"/>
    <property type="molecule type" value="Transcribed_RNA"/>
</dbReference>
<evidence type="ECO:0000313" key="1">
    <source>
        <dbReference type="EMBL" id="JAD41194.1"/>
    </source>
</evidence>